<feature type="transmembrane region" description="Helical" evidence="10">
    <location>
        <begin position="12"/>
        <end position="33"/>
    </location>
</feature>
<feature type="compositionally biased region" description="Polar residues" evidence="9">
    <location>
        <begin position="732"/>
        <end position="744"/>
    </location>
</feature>
<feature type="region of interest" description="Disordered" evidence="9">
    <location>
        <begin position="855"/>
        <end position="911"/>
    </location>
</feature>
<feature type="transmembrane region" description="Helical" evidence="10">
    <location>
        <begin position="77"/>
        <end position="99"/>
    </location>
</feature>
<comment type="catalytic activity">
    <reaction evidence="6">
        <text>iodide(out) = iodide(in)</text>
        <dbReference type="Rhea" id="RHEA:66324"/>
        <dbReference type="ChEBI" id="CHEBI:16382"/>
    </reaction>
</comment>
<proteinExistence type="inferred from homology"/>
<comment type="similarity">
    <text evidence="2">Belongs to the Golgi pH regulator (TC 1.A.38) family.</text>
</comment>
<feature type="domain" description="Abscisic acid G-protein coupled receptor-like" evidence="11">
    <location>
        <begin position="290"/>
        <end position="458"/>
    </location>
</feature>
<dbReference type="GO" id="GO:0032580">
    <property type="term" value="C:Golgi cisterna membrane"/>
    <property type="evidence" value="ECO:0007669"/>
    <property type="project" value="TreeGrafter"/>
</dbReference>
<feature type="transmembrane region" description="Helical" evidence="10">
    <location>
        <begin position="388"/>
        <end position="411"/>
    </location>
</feature>
<evidence type="ECO:0000256" key="3">
    <source>
        <dbReference type="ARBA" id="ARBA00022692"/>
    </source>
</evidence>
<comment type="catalytic activity">
    <reaction evidence="7">
        <text>bromide(in) = bromide(out)</text>
        <dbReference type="Rhea" id="RHEA:75383"/>
        <dbReference type="ChEBI" id="CHEBI:15858"/>
    </reaction>
</comment>
<accession>A0A8S1GXS9</accession>
<feature type="compositionally biased region" description="Polar residues" evidence="9">
    <location>
        <begin position="511"/>
        <end position="524"/>
    </location>
</feature>
<evidence type="ECO:0000256" key="2">
    <source>
        <dbReference type="ARBA" id="ARBA00009478"/>
    </source>
</evidence>
<dbReference type="PANTHER" id="PTHR15948">
    <property type="entry name" value="G-PROTEIN COUPLED RECEPTOR 89-RELATED"/>
    <property type="match status" value="1"/>
</dbReference>
<feature type="transmembrane region" description="Helical" evidence="10">
    <location>
        <begin position="356"/>
        <end position="376"/>
    </location>
</feature>
<dbReference type="Gene3D" id="2.20.100.10">
    <property type="entry name" value="Thrombospondin type-1 (TSP1) repeat"/>
    <property type="match status" value="1"/>
</dbReference>
<reference evidence="13" key="1">
    <citation type="submission" date="2020-10" db="EMBL/GenBank/DDBJ databases">
        <authorList>
            <person name="Kikuchi T."/>
        </authorList>
    </citation>
    <scope>NUCLEOTIDE SEQUENCE</scope>
    <source>
        <strain evidence="13">NKZ352</strain>
    </source>
</reference>
<dbReference type="EMBL" id="CAJGYM010000006">
    <property type="protein sequence ID" value="CAD6187328.1"/>
    <property type="molecule type" value="Genomic_DNA"/>
</dbReference>
<dbReference type="Pfam" id="PF12430">
    <property type="entry name" value="ABA_GPCR"/>
    <property type="match status" value="1"/>
</dbReference>
<feature type="compositionally biased region" description="Low complexity" evidence="9">
    <location>
        <begin position="857"/>
        <end position="887"/>
    </location>
</feature>
<dbReference type="OrthoDB" id="264392at2759"/>
<keyword evidence="3 10" id="KW-0812">Transmembrane</keyword>
<dbReference type="Proteomes" id="UP000835052">
    <property type="component" value="Unassembled WGS sequence"/>
</dbReference>
<evidence type="ECO:0000259" key="11">
    <source>
        <dbReference type="Pfam" id="PF12430"/>
    </source>
</evidence>
<dbReference type="PANTHER" id="PTHR15948:SF0">
    <property type="entry name" value="GOLGI PH REGULATOR A-RELATED"/>
    <property type="match status" value="1"/>
</dbReference>
<evidence type="ECO:0000256" key="4">
    <source>
        <dbReference type="ARBA" id="ARBA00022989"/>
    </source>
</evidence>
<feature type="region of interest" description="Disordered" evidence="9">
    <location>
        <begin position="505"/>
        <end position="524"/>
    </location>
</feature>
<protein>
    <submittedName>
        <fullName evidence="13">Uncharacterized protein</fullName>
    </submittedName>
</protein>
<keyword evidence="4 10" id="KW-1133">Transmembrane helix</keyword>
<organism evidence="13 14">
    <name type="scientific">Caenorhabditis auriculariae</name>
    <dbReference type="NCBI Taxonomy" id="2777116"/>
    <lineage>
        <taxon>Eukaryota</taxon>
        <taxon>Metazoa</taxon>
        <taxon>Ecdysozoa</taxon>
        <taxon>Nematoda</taxon>
        <taxon>Chromadorea</taxon>
        <taxon>Rhabditida</taxon>
        <taxon>Rhabditina</taxon>
        <taxon>Rhabditomorpha</taxon>
        <taxon>Rhabditoidea</taxon>
        <taxon>Rhabditidae</taxon>
        <taxon>Peloderinae</taxon>
        <taxon>Caenorhabditis</taxon>
    </lineage>
</organism>
<comment type="caution">
    <text evidence="13">The sequence shown here is derived from an EMBL/GenBank/DDBJ whole genome shotgun (WGS) entry which is preliminary data.</text>
</comment>
<dbReference type="InterPro" id="IPR022535">
    <property type="entry name" value="Golgi_pH-regulator_cons_dom"/>
</dbReference>
<dbReference type="GO" id="GO:0051452">
    <property type="term" value="P:intracellular pH reduction"/>
    <property type="evidence" value="ECO:0007669"/>
    <property type="project" value="TreeGrafter"/>
</dbReference>
<dbReference type="InterPro" id="IPR025969">
    <property type="entry name" value="ABA_GPCR_dom"/>
</dbReference>
<evidence type="ECO:0000256" key="7">
    <source>
        <dbReference type="ARBA" id="ARBA00035085"/>
    </source>
</evidence>
<evidence type="ECO:0000256" key="10">
    <source>
        <dbReference type="SAM" id="Phobius"/>
    </source>
</evidence>
<dbReference type="PROSITE" id="PS50092">
    <property type="entry name" value="TSP1"/>
    <property type="match status" value="1"/>
</dbReference>
<dbReference type="InterPro" id="IPR000884">
    <property type="entry name" value="TSP1_rpt"/>
</dbReference>
<feature type="domain" description="Golgi pH regulator conserved" evidence="12">
    <location>
        <begin position="144"/>
        <end position="211"/>
    </location>
</feature>
<evidence type="ECO:0000313" key="14">
    <source>
        <dbReference type="Proteomes" id="UP000835052"/>
    </source>
</evidence>
<dbReference type="InterPro" id="IPR015672">
    <property type="entry name" value="GPHR/GTG"/>
</dbReference>
<evidence type="ECO:0000313" key="13">
    <source>
        <dbReference type="EMBL" id="CAD6187328.1"/>
    </source>
</evidence>
<sequence length="1041" mass="118602">MLMLTESEDATVLVGSLLLFFTCGWVFYAKQLFRNYEVRNRTVQILFSFTFAFSCAMFELIIFEIANIMAQSSRFRAWKFCLTGVLIILIGVLPFYFCFSIVRALGLVRSRYHFPTAVLAWLTFIFFFWRSGESFPILSHKHGIFTIEQAISRIGVLGVTVMALLSGFGAVNAPYTSMTFFMKPVESKDIETMEHRLLQTMDIIVSKKKRIAHYSKERDRLAPTRVEKVEDDSFFAKVMTTVGYSPSIRSRNINDVIEGLENEIRHMEELSRYIFTGIAELYELQSRLEFSKTLLGKYFNFIGHFFSLYCVWKIFISLVNIVFDRVGKVDPVTRAMEIGVHYMGFELDVRFWSQHISFILVGVIAVTSIRGLLINLTKVFQAMSSPKTSNFVVLMLAQIMGMYFVSTVLLMRMNMPLEYRQIITMVLGDLQFNFYHRWFDVIFFISAIASILFLYLIHKRAPVAAYEKCSEIPCKVFIGEAALIQKLPDRRRRVPATEEFKKTAEGVVSGGRTSSNVTQSPSASPDGSIMLLLLLQLLLMTRQSYQSECYVSSWTSWSECFGDCLLAQAVRNRDVVRPPLPEAQEGQMPLQRTCPHLYEIKSCRVDGCVEVDVGGRGARNGYGRSRGEDHLNKYELDAAVLRGTKTLLPKANKIDHLLESSVPGDEVTSTSKLSDVLIDISSKKITNSDWKKENLLRDNFSTTSYRDDPTPEKNLSPSETPTAAQPTTTQQSIGTPENSALPSSHSEEILHSFTKRRYTGRHRKFYRQRYQGDTTELPINAVLRRIEDSLDLRKPLDEKFIKTALKRNRKLTKVLMDAYRSSQNQTTEEPAVIVYPTFSPTTDSTISTTEKVLSVNSTTSTAASQKTTLSTDLETSSTPTDSSFVTAKAEEKSETESTTPEPSTTATTTSLPYWPKTGYIPNTRKHASDITSKLYMTQEIVQVMADEPLQRSTYHSDCKMNPRCCKVQRTECADGMVPKYVKRYYRPRGSMSCLAYHYPRCSQTEEMEELPILFEQNCQDICFGGSEKRINPLFMLEYEDE</sequence>
<evidence type="ECO:0000256" key="9">
    <source>
        <dbReference type="SAM" id="MobiDB-lite"/>
    </source>
</evidence>
<feature type="transmembrane region" description="Helical" evidence="10">
    <location>
        <begin position="150"/>
        <end position="173"/>
    </location>
</feature>
<name>A0A8S1GXS9_9PELO</name>
<feature type="transmembrane region" description="Helical" evidence="10">
    <location>
        <begin position="45"/>
        <end position="65"/>
    </location>
</feature>
<gene>
    <name evidence="13" type="ORF">CAUJ_LOCUS3247</name>
</gene>
<evidence type="ECO:0000256" key="8">
    <source>
        <dbReference type="ARBA" id="ARBA00044702"/>
    </source>
</evidence>
<evidence type="ECO:0000259" key="12">
    <source>
        <dbReference type="Pfam" id="PF12537"/>
    </source>
</evidence>
<dbReference type="InterPro" id="IPR036383">
    <property type="entry name" value="TSP1_rpt_sf"/>
</dbReference>
<keyword evidence="5 10" id="KW-0472">Membrane</keyword>
<dbReference type="Pfam" id="PF12537">
    <property type="entry name" value="GPHR_N"/>
    <property type="match status" value="1"/>
</dbReference>
<feature type="transmembrane region" description="Helical" evidence="10">
    <location>
        <begin position="111"/>
        <end position="130"/>
    </location>
</feature>
<feature type="transmembrane region" description="Helical" evidence="10">
    <location>
        <begin position="438"/>
        <end position="457"/>
    </location>
</feature>
<dbReference type="GO" id="GO:0008308">
    <property type="term" value="F:voltage-gated monoatomic anion channel activity"/>
    <property type="evidence" value="ECO:0007669"/>
    <property type="project" value="TreeGrafter"/>
</dbReference>
<comment type="catalytic activity">
    <reaction evidence="8">
        <text>fluoride(in) = fluoride(out)</text>
        <dbReference type="Rhea" id="RHEA:76159"/>
        <dbReference type="ChEBI" id="CHEBI:17051"/>
    </reaction>
</comment>
<feature type="compositionally biased region" description="Low complexity" evidence="9">
    <location>
        <begin position="720"/>
        <end position="731"/>
    </location>
</feature>
<evidence type="ECO:0000256" key="1">
    <source>
        <dbReference type="ARBA" id="ARBA00004141"/>
    </source>
</evidence>
<comment type="subcellular location">
    <subcellularLocation>
        <location evidence="1">Membrane</location>
        <topology evidence="1">Multi-pass membrane protein</topology>
    </subcellularLocation>
</comment>
<feature type="compositionally biased region" description="Low complexity" evidence="9">
    <location>
        <begin position="896"/>
        <end position="910"/>
    </location>
</feature>
<dbReference type="AlphaFoldDB" id="A0A8S1GXS9"/>
<keyword evidence="14" id="KW-1185">Reference proteome</keyword>
<feature type="transmembrane region" description="Helical" evidence="10">
    <location>
        <begin position="298"/>
        <end position="323"/>
    </location>
</feature>
<feature type="region of interest" description="Disordered" evidence="9">
    <location>
        <begin position="701"/>
        <end position="747"/>
    </location>
</feature>
<evidence type="ECO:0000256" key="5">
    <source>
        <dbReference type="ARBA" id="ARBA00023136"/>
    </source>
</evidence>
<evidence type="ECO:0000256" key="6">
    <source>
        <dbReference type="ARBA" id="ARBA00024145"/>
    </source>
</evidence>